<dbReference type="Pfam" id="PF01642">
    <property type="entry name" value="MM_CoA_mutase"/>
    <property type="match status" value="1"/>
</dbReference>
<proteinExistence type="predicted"/>
<dbReference type="PANTHER" id="PTHR48101:SF1">
    <property type="entry name" value="METHYLMALONYL-COA MUTASE, LARGE SUBUNIT"/>
    <property type="match status" value="1"/>
</dbReference>
<gene>
    <name evidence="2" type="ORF">F0P96_05690</name>
</gene>
<sequence length="607" mass="67245">MSDSPRSAPVSFSEFEPLTTAAWQERIRRDLKGADPADLRWDTREGLTLEPFYHREALAALGEAPTPLVRPGRQAAPNAWRNVPTLLVPAGHDGRAAIDHAARALQNGADGVHFELTEPERFDLEYLATTLPLNSLVLGFTVARQPEEFVHRLLAAAAQLQLKGFLRFAPGQGLSPDDYAHQTQGLQRCLQLTRHWPEFFPLSVNSSFFGNRGATAVQELAYSLGVAVSFFSNLVSEDQDVDATAVASALHFHVSVGPSYFTEMAKLRALRRLWATLLHAYGVHPEVAATLRIHASTSSWTQTTLDPHTNLLRVTTEAMSAVLGGADSVSVTPFDSLYAEPNEFSARIARNVPVILREEAHLDKVADPAAGSYYIETLTDQLAKEAWALFQQTEAAGGFLVARGKAMESIRLANMEQFRRIATGEQVIVGTNLFQNLHEQFSFDPKKLLRSRQFDTARAAYPSEVLRLATAMHFIRKEQKRKKAAVVLLGTDTIQQIYDSFVRLLPADQRPAMTEVPARGDLSLLFSSAEEATLMSAKPEQFQQFADFIRNRPDDSEDDGAQMQNEAPVLLACDLPTMQDAVKYFGFREFTVSGYSTDDVLARLQGR</sequence>
<protein>
    <recommendedName>
        <fullName evidence="1">Methylmalonyl-CoA mutase alpha/beta chain catalytic domain-containing protein</fullName>
    </recommendedName>
</protein>
<dbReference type="AlphaFoldDB" id="A0A7L5A0D7"/>
<keyword evidence="3" id="KW-1185">Reference proteome</keyword>
<dbReference type="Proteomes" id="UP000326380">
    <property type="component" value="Unassembled WGS sequence"/>
</dbReference>
<dbReference type="SUPFAM" id="SSF51703">
    <property type="entry name" value="Cobalamin (vitamin B12)-dependent enzymes"/>
    <property type="match status" value="1"/>
</dbReference>
<dbReference type="RefSeq" id="WP_151077851.1">
    <property type="nucleotide sequence ID" value="NZ_CP047647.1"/>
</dbReference>
<evidence type="ECO:0000259" key="1">
    <source>
        <dbReference type="Pfam" id="PF01642"/>
    </source>
</evidence>
<dbReference type="InterPro" id="IPR016176">
    <property type="entry name" value="Cbl-dep_enz_cat"/>
</dbReference>
<accession>A0A7L5A0D7</accession>
<dbReference type="EMBL" id="VTWU01000002">
    <property type="protein sequence ID" value="KAA9338327.1"/>
    <property type="molecule type" value="Genomic_DNA"/>
</dbReference>
<feature type="domain" description="Methylmalonyl-CoA mutase alpha/beta chain catalytic" evidence="1">
    <location>
        <begin position="193"/>
        <end position="445"/>
    </location>
</feature>
<reference evidence="2 3" key="1">
    <citation type="submission" date="2019-09" db="EMBL/GenBank/DDBJ databases">
        <title>Genome sequence of Hymenobacter sp. M3.</title>
        <authorList>
            <person name="Srinivasan S."/>
        </authorList>
    </citation>
    <scope>NUCLEOTIDE SEQUENCE [LARGE SCALE GENOMIC DNA]</scope>
    <source>
        <strain evidence="2 3">M3</strain>
    </source>
</reference>
<organism evidence="2 3">
    <name type="scientific">Hymenobacter busanensis</name>
    <dbReference type="NCBI Taxonomy" id="2607656"/>
    <lineage>
        <taxon>Bacteria</taxon>
        <taxon>Pseudomonadati</taxon>
        <taxon>Bacteroidota</taxon>
        <taxon>Cytophagia</taxon>
        <taxon>Cytophagales</taxon>
        <taxon>Hymenobacteraceae</taxon>
        <taxon>Hymenobacter</taxon>
    </lineage>
</organism>
<dbReference type="GO" id="GO:0016866">
    <property type="term" value="F:intramolecular transferase activity"/>
    <property type="evidence" value="ECO:0007669"/>
    <property type="project" value="InterPro"/>
</dbReference>
<comment type="caution">
    <text evidence="2">The sequence shown here is derived from an EMBL/GenBank/DDBJ whole genome shotgun (WGS) entry which is preliminary data.</text>
</comment>
<dbReference type="InterPro" id="IPR006099">
    <property type="entry name" value="MeMalonylCoA_mutase_a/b_cat"/>
</dbReference>
<name>A0A7L5A0D7_9BACT</name>
<evidence type="ECO:0000313" key="2">
    <source>
        <dbReference type="EMBL" id="KAA9338327.1"/>
    </source>
</evidence>
<dbReference type="Gene3D" id="3.20.20.240">
    <property type="entry name" value="Methylmalonyl-CoA mutase"/>
    <property type="match status" value="1"/>
</dbReference>
<dbReference type="GO" id="GO:0031419">
    <property type="term" value="F:cobalamin binding"/>
    <property type="evidence" value="ECO:0007669"/>
    <property type="project" value="InterPro"/>
</dbReference>
<evidence type="ECO:0000313" key="3">
    <source>
        <dbReference type="Proteomes" id="UP000326380"/>
    </source>
</evidence>
<dbReference type="PANTHER" id="PTHR48101">
    <property type="entry name" value="METHYLMALONYL-COA MUTASE, MITOCHONDRIAL-RELATED"/>
    <property type="match status" value="1"/>
</dbReference>